<comment type="caution">
    <text evidence="3">The sequence shown here is derived from an EMBL/GenBank/DDBJ whole genome shotgun (WGS) entry which is preliminary data.</text>
</comment>
<sequence length="280" mass="29785">MKLSTISFTVAVGASVALAAPNAIIYPTVGQSFDLSATHDRPTSDQFSVKWTPASMNEIPRVHIYLREGGPGGLRTLGLLAMNVPNIGSFQWDTAPFINTRLAPSTPDNVDGETRNAINWQKVSTNSAYSLEIVPAIDYSIYSTEVERTTAAAAARDSTNYSPFFTLQVHDNEHSFKWDSIYTTANSVAQADEARAEAERSSSLTQVKSADSAGSVRNTSHATTNATTTTTSSNATPTSTVTLGGSTTSSPAEATTSGGLVVQHGWFWMTLCAIFGVMAN</sequence>
<protein>
    <recommendedName>
        <fullName evidence="5">Ser-Thr-rich glycosyl-phosphatidyl-inositol-anchored membrane family-domain-containing protein</fullName>
    </recommendedName>
</protein>
<accession>A0A0J9XKQ7</accession>
<feature type="signal peptide" evidence="2">
    <location>
        <begin position="1"/>
        <end position="19"/>
    </location>
</feature>
<evidence type="ECO:0000256" key="1">
    <source>
        <dbReference type="SAM" id="MobiDB-lite"/>
    </source>
</evidence>
<dbReference type="AlphaFoldDB" id="A0A0J9XKQ7"/>
<dbReference type="EMBL" id="CCBN010000028">
    <property type="protein sequence ID" value="CDO58014.1"/>
    <property type="molecule type" value="Genomic_DNA"/>
</dbReference>
<organism evidence="3 4">
    <name type="scientific">Geotrichum candidum</name>
    <name type="common">Oospora lactis</name>
    <name type="synonym">Dipodascus geotrichum</name>
    <dbReference type="NCBI Taxonomy" id="1173061"/>
    <lineage>
        <taxon>Eukaryota</taxon>
        <taxon>Fungi</taxon>
        <taxon>Dikarya</taxon>
        <taxon>Ascomycota</taxon>
        <taxon>Saccharomycotina</taxon>
        <taxon>Dipodascomycetes</taxon>
        <taxon>Dipodascales</taxon>
        <taxon>Dipodascaceae</taxon>
        <taxon>Geotrichum</taxon>
    </lineage>
</organism>
<evidence type="ECO:0000313" key="4">
    <source>
        <dbReference type="Proteomes" id="UP000242525"/>
    </source>
</evidence>
<evidence type="ECO:0000256" key="2">
    <source>
        <dbReference type="SAM" id="SignalP"/>
    </source>
</evidence>
<gene>
    <name evidence="3" type="ORF">BN980_GECA32s01209g</name>
</gene>
<name>A0A0J9XKQ7_GEOCN</name>
<feature type="compositionally biased region" description="Low complexity" evidence="1">
    <location>
        <begin position="218"/>
        <end position="255"/>
    </location>
</feature>
<proteinExistence type="predicted"/>
<evidence type="ECO:0000313" key="3">
    <source>
        <dbReference type="EMBL" id="CDO58014.1"/>
    </source>
</evidence>
<dbReference type="Proteomes" id="UP000242525">
    <property type="component" value="Unassembled WGS sequence"/>
</dbReference>
<keyword evidence="4" id="KW-1185">Reference proteome</keyword>
<evidence type="ECO:0008006" key="5">
    <source>
        <dbReference type="Google" id="ProtNLM"/>
    </source>
</evidence>
<feature type="region of interest" description="Disordered" evidence="1">
    <location>
        <begin position="193"/>
        <end position="255"/>
    </location>
</feature>
<reference evidence="3" key="1">
    <citation type="submission" date="2014-03" db="EMBL/GenBank/DDBJ databases">
        <authorList>
            <person name="Casaregola S."/>
        </authorList>
    </citation>
    <scope>NUCLEOTIDE SEQUENCE [LARGE SCALE GENOMIC DNA]</scope>
    <source>
        <strain evidence="3">CLIB 918</strain>
    </source>
</reference>
<keyword evidence="2" id="KW-0732">Signal</keyword>
<feature type="chain" id="PRO_5005325774" description="Ser-Thr-rich glycosyl-phosphatidyl-inositol-anchored membrane family-domain-containing protein" evidence="2">
    <location>
        <begin position="20"/>
        <end position="280"/>
    </location>
</feature>